<organism evidence="2 3">
    <name type="scientific">Tritrichomonas musculus</name>
    <dbReference type="NCBI Taxonomy" id="1915356"/>
    <lineage>
        <taxon>Eukaryota</taxon>
        <taxon>Metamonada</taxon>
        <taxon>Parabasalia</taxon>
        <taxon>Tritrichomonadida</taxon>
        <taxon>Tritrichomonadidae</taxon>
        <taxon>Tritrichomonas</taxon>
    </lineage>
</organism>
<keyword evidence="1" id="KW-0472">Membrane</keyword>
<keyword evidence="1" id="KW-1133">Transmembrane helix</keyword>
<accession>A0ABR2JTS4</accession>
<comment type="caution">
    <text evidence="2">The sequence shown here is derived from an EMBL/GenBank/DDBJ whole genome shotgun (WGS) entry which is preliminary data.</text>
</comment>
<proteinExistence type="predicted"/>
<feature type="transmembrane region" description="Helical" evidence="1">
    <location>
        <begin position="28"/>
        <end position="46"/>
    </location>
</feature>
<keyword evidence="1" id="KW-0812">Transmembrane</keyword>
<keyword evidence="3" id="KW-1185">Reference proteome</keyword>
<protein>
    <submittedName>
        <fullName evidence="2">Uncharacterized protein</fullName>
    </submittedName>
</protein>
<gene>
    <name evidence="2" type="ORF">M9Y10_044844</name>
</gene>
<feature type="transmembrane region" description="Helical" evidence="1">
    <location>
        <begin position="81"/>
        <end position="98"/>
    </location>
</feature>
<reference evidence="2 3" key="1">
    <citation type="submission" date="2024-04" db="EMBL/GenBank/DDBJ databases">
        <title>Tritrichomonas musculus Genome.</title>
        <authorList>
            <person name="Alves-Ferreira E."/>
            <person name="Grigg M."/>
            <person name="Lorenzi H."/>
            <person name="Galac M."/>
        </authorList>
    </citation>
    <scope>NUCLEOTIDE SEQUENCE [LARGE SCALE GENOMIC DNA]</scope>
    <source>
        <strain evidence="2 3">EAF2021</strain>
    </source>
</reference>
<evidence type="ECO:0000313" key="3">
    <source>
        <dbReference type="Proteomes" id="UP001470230"/>
    </source>
</evidence>
<feature type="transmembrane region" description="Helical" evidence="1">
    <location>
        <begin position="52"/>
        <end position="69"/>
    </location>
</feature>
<evidence type="ECO:0000313" key="2">
    <source>
        <dbReference type="EMBL" id="KAK8882203.1"/>
    </source>
</evidence>
<evidence type="ECO:0000256" key="1">
    <source>
        <dbReference type="SAM" id="Phobius"/>
    </source>
</evidence>
<dbReference type="EMBL" id="JAPFFF010000009">
    <property type="protein sequence ID" value="KAK8882203.1"/>
    <property type="molecule type" value="Genomic_DNA"/>
</dbReference>
<name>A0ABR2JTS4_9EUKA</name>
<sequence>MFGNMMEQMGLPQPIQVLPYEQRYKESFFRILITIIAGVVTRVVNLQFEICAVAWALSYVATVLLMYLFKVPKKFTVGTEFKFFLQYFLAFFIVYIFVDNGILTFSE</sequence>
<dbReference type="Proteomes" id="UP001470230">
    <property type="component" value="Unassembled WGS sequence"/>
</dbReference>